<organism evidence="2 3">
    <name type="scientific">Pan troglodytes</name>
    <name type="common">Chimpanzee</name>
    <dbReference type="NCBI Taxonomy" id="9598"/>
    <lineage>
        <taxon>Eukaryota</taxon>
        <taxon>Metazoa</taxon>
        <taxon>Chordata</taxon>
        <taxon>Craniata</taxon>
        <taxon>Vertebrata</taxon>
        <taxon>Euteleostomi</taxon>
        <taxon>Mammalia</taxon>
        <taxon>Eutheria</taxon>
        <taxon>Euarchontoglires</taxon>
        <taxon>Primates</taxon>
        <taxon>Haplorrhini</taxon>
        <taxon>Catarrhini</taxon>
        <taxon>Hominidae</taxon>
        <taxon>Pan</taxon>
    </lineage>
</organism>
<feature type="non-terminal residue" evidence="2">
    <location>
        <position position="1"/>
    </location>
</feature>
<feature type="region of interest" description="Disordered" evidence="1">
    <location>
        <begin position="1"/>
        <end position="29"/>
    </location>
</feature>
<sequence>PPPEESSDSEPEAEPGSPQKLIRKVSTSGQIRQKTIIKEGMLTKQNNSFQRSKRRYFKLRGRTLYYAKTAKSIIFDEVDLTDASVAESSTKNVNNSFTAEVRWCGLGSLQPPSPRFKGASCLSLPSSWDYSRAPLCPDNFRNFSRDGVSPYWPGWSQTPGLE</sequence>
<evidence type="ECO:0000313" key="2">
    <source>
        <dbReference type="EMBL" id="PNI70250.1"/>
    </source>
</evidence>
<comment type="caution">
    <text evidence="2">The sequence shown here is derived from an EMBL/GenBank/DDBJ whole genome shotgun (WGS) entry which is preliminary data.</text>
</comment>
<feature type="compositionally biased region" description="Acidic residues" evidence="1">
    <location>
        <begin position="1"/>
        <end position="13"/>
    </location>
</feature>
<evidence type="ECO:0000313" key="3">
    <source>
        <dbReference type="Proteomes" id="UP000236370"/>
    </source>
</evidence>
<dbReference type="Proteomes" id="UP000236370">
    <property type="component" value="Unassembled WGS sequence"/>
</dbReference>
<reference evidence="2 3" key="1">
    <citation type="submission" date="2017-12" db="EMBL/GenBank/DDBJ databases">
        <title>High-resolution comparative analysis of great ape genomes.</title>
        <authorList>
            <person name="Pollen A."/>
            <person name="Hastie A."/>
            <person name="Hormozdiari F."/>
            <person name="Dougherty M."/>
            <person name="Liu R."/>
            <person name="Chaisson M."/>
            <person name="Hoppe E."/>
            <person name="Hill C."/>
            <person name="Pang A."/>
            <person name="Hillier L."/>
            <person name="Baker C."/>
            <person name="Armstrong J."/>
            <person name="Shendure J."/>
            <person name="Paten B."/>
            <person name="Wilson R."/>
            <person name="Chao H."/>
            <person name="Schneider V."/>
            <person name="Ventura M."/>
            <person name="Kronenberg Z."/>
            <person name="Murali S."/>
            <person name="Gordon D."/>
            <person name="Cantsilieris S."/>
            <person name="Munson K."/>
            <person name="Nelson B."/>
            <person name="Raja A."/>
            <person name="Underwood J."/>
            <person name="Diekhans M."/>
            <person name="Fiddes I."/>
            <person name="Haussler D."/>
            <person name="Eichler E."/>
        </authorList>
    </citation>
    <scope>NUCLEOTIDE SEQUENCE [LARGE SCALE GENOMIC DNA]</scope>
    <source>
        <strain evidence="2">Yerkes chimp pedigree #C0471</strain>
    </source>
</reference>
<dbReference type="EMBL" id="NBAG03000230">
    <property type="protein sequence ID" value="PNI70250.1"/>
    <property type="molecule type" value="Genomic_DNA"/>
</dbReference>
<dbReference type="PANTHER" id="PTHR46254">
    <property type="entry name" value="PROTEIN GVQW1-RELATED"/>
    <property type="match status" value="1"/>
</dbReference>
<evidence type="ECO:0000256" key="1">
    <source>
        <dbReference type="SAM" id="MobiDB-lite"/>
    </source>
</evidence>
<protein>
    <submittedName>
        <fullName evidence="2">DGKD isoform 13</fullName>
    </submittedName>
</protein>
<dbReference type="Gene3D" id="2.30.29.30">
    <property type="entry name" value="Pleckstrin-homology domain (PH domain)/Phosphotyrosine-binding domain (PTB)"/>
    <property type="match status" value="1"/>
</dbReference>
<dbReference type="SUPFAM" id="SSF50729">
    <property type="entry name" value="PH domain-like"/>
    <property type="match status" value="1"/>
</dbReference>
<proteinExistence type="predicted"/>
<dbReference type="AlphaFoldDB" id="A0A2J8NEP6"/>
<dbReference type="InterPro" id="IPR011993">
    <property type="entry name" value="PH-like_dom_sf"/>
</dbReference>
<accession>A0A2J8NEP6</accession>
<gene>
    <name evidence="2" type="ORF">CK820_G0010802</name>
</gene>
<name>A0A2J8NEP6_PANTR</name>